<dbReference type="InterPro" id="IPR000383">
    <property type="entry name" value="Xaa-Pro-like_dom"/>
</dbReference>
<dbReference type="InterPro" id="IPR008979">
    <property type="entry name" value="Galactose-bd-like_sf"/>
</dbReference>
<dbReference type="Gene3D" id="3.40.50.1820">
    <property type="entry name" value="alpha/beta hydrolase"/>
    <property type="match status" value="1"/>
</dbReference>
<dbReference type="GO" id="GO:0008239">
    <property type="term" value="F:dipeptidyl-peptidase activity"/>
    <property type="evidence" value="ECO:0007669"/>
    <property type="project" value="InterPro"/>
</dbReference>
<dbReference type="Gene3D" id="2.60.120.260">
    <property type="entry name" value="Galactose-binding domain-like"/>
    <property type="match status" value="1"/>
</dbReference>
<dbReference type="EC" id="3.1.1.84" evidence="4"/>
<dbReference type="Proteomes" id="UP000186309">
    <property type="component" value="Chromosome"/>
</dbReference>
<dbReference type="InterPro" id="IPR013736">
    <property type="entry name" value="Xaa-Pro_dipept_C"/>
</dbReference>
<keyword evidence="2" id="KW-0732">Signal</keyword>
<protein>
    <submittedName>
        <fullName evidence="4">Cocaine esterase</fullName>
        <ecNumber evidence="4">3.1.1.84</ecNumber>
    </submittedName>
</protein>
<evidence type="ECO:0000313" key="5">
    <source>
        <dbReference type="Proteomes" id="UP000186309"/>
    </source>
</evidence>
<dbReference type="Pfam" id="PF08530">
    <property type="entry name" value="PepX_C"/>
    <property type="match status" value="1"/>
</dbReference>
<reference evidence="5" key="1">
    <citation type="submission" date="2016-12" db="EMBL/GenBank/DDBJ databases">
        <title>Comparative genomics of four Isosphaeraceae planctomycetes: a common pool of plasmids and glycoside hydrolase genes.</title>
        <authorList>
            <person name="Ivanova A."/>
        </authorList>
    </citation>
    <scope>NUCLEOTIDE SEQUENCE [LARGE SCALE GENOMIC DNA]</scope>
    <source>
        <strain evidence="5">PX4</strain>
    </source>
</reference>
<dbReference type="SMART" id="SM00939">
    <property type="entry name" value="PepX_C"/>
    <property type="match status" value="1"/>
</dbReference>
<dbReference type="STRING" id="1387353.BSF38_04533"/>
<organism evidence="4 5">
    <name type="scientific">Paludisphaera borealis</name>
    <dbReference type="NCBI Taxonomy" id="1387353"/>
    <lineage>
        <taxon>Bacteria</taxon>
        <taxon>Pseudomonadati</taxon>
        <taxon>Planctomycetota</taxon>
        <taxon>Planctomycetia</taxon>
        <taxon>Isosphaerales</taxon>
        <taxon>Isosphaeraceae</taxon>
        <taxon>Paludisphaera</taxon>
    </lineage>
</organism>
<feature type="domain" description="Xaa-Pro dipeptidyl-peptidase C-terminal" evidence="3">
    <location>
        <begin position="367"/>
        <end position="625"/>
    </location>
</feature>
<evidence type="ECO:0000256" key="2">
    <source>
        <dbReference type="SAM" id="SignalP"/>
    </source>
</evidence>
<dbReference type="SUPFAM" id="SSF49785">
    <property type="entry name" value="Galactose-binding domain-like"/>
    <property type="match status" value="1"/>
</dbReference>
<dbReference type="RefSeq" id="WP_076349395.1">
    <property type="nucleotide sequence ID" value="NZ_CP019082.1"/>
</dbReference>
<dbReference type="Pfam" id="PF02129">
    <property type="entry name" value="Peptidase_S15"/>
    <property type="match status" value="1"/>
</dbReference>
<dbReference type="AlphaFoldDB" id="A0A1U7CVL8"/>
<evidence type="ECO:0000259" key="3">
    <source>
        <dbReference type="SMART" id="SM00939"/>
    </source>
</evidence>
<feature type="signal peptide" evidence="2">
    <location>
        <begin position="1"/>
        <end position="29"/>
    </location>
</feature>
<name>A0A1U7CVL8_9BACT</name>
<evidence type="ECO:0000313" key="4">
    <source>
        <dbReference type="EMBL" id="APW62975.1"/>
    </source>
</evidence>
<keyword evidence="1 4" id="KW-0378">Hydrolase</keyword>
<dbReference type="Gene3D" id="1.10.3020.10">
    <property type="entry name" value="alpha-amino acid ester hydrolase ( Helical cap domain)"/>
    <property type="match status" value="1"/>
</dbReference>
<feature type="chain" id="PRO_5012143189" evidence="2">
    <location>
        <begin position="30"/>
        <end position="631"/>
    </location>
</feature>
<dbReference type="OrthoDB" id="319764at2"/>
<proteinExistence type="predicted"/>
<dbReference type="SUPFAM" id="SSF53474">
    <property type="entry name" value="alpha/beta-Hydrolases"/>
    <property type="match status" value="1"/>
</dbReference>
<gene>
    <name evidence="4" type="primary">cocE_2</name>
    <name evidence="4" type="ORF">BSF38_04533</name>
</gene>
<sequence>MSGRSGRVSFVASTALLALSIFHPAIAVAAGEDDGYIKANYTKYEFRIPMRDGVRLFTAVYVPKETTRPYPILLNRTPYSVAPYGADSYRHEIGPSSLFSRDGYIIAYQDVRGRWMSEGEFVNVRPHRPLKADAADIDESTDTFDTIDWLVKNVPNNNGKVGQWGISYPGFYTSMGMIDAHPALKAASPQAPIADWFAGDDWHHNGAFFLPHAFNFMSGFGHPRPRPTKKEDHSRFEYVKADGYNFFLQLGPLSNANARYYKDDVPFWNEMLKHPSYDDFWAARNIRPHLKSIKPAVLTVGGWYDAENLFGALETYKAVEASSPRATNMLVMGPWLHGGWAHGDGASLGPIAFNSNTAANYREQIEFPFFQYYLKGRGAPSLPEAWVFETGTNQWRSFDAWPPRQAKPRSLYLAPGGRVAFSAPEASQGPDYDEYVSDPAKPVEFIDHIANRMTSDYMIQDQRFAARRPDVLVYETEELAEDMTLVGPIQARLFVSTSGSDSDWIVKLIDVFPDDHPGEAIGGAPLASFQQLVRGDVMRGRFRKSLTSPEPFTPNQPTAVDFTLPDVGHTFRSGHKLMIQIQSTWFPLVDRNPQTFVDIYTAKETDFQKAVQRVYRAPGTPSRLEVLELPR</sequence>
<dbReference type="KEGG" id="pbor:BSF38_04533"/>
<keyword evidence="5" id="KW-1185">Reference proteome</keyword>
<dbReference type="EMBL" id="CP019082">
    <property type="protein sequence ID" value="APW62975.1"/>
    <property type="molecule type" value="Genomic_DNA"/>
</dbReference>
<dbReference type="NCBIfam" id="TIGR00976">
    <property type="entry name" value="CocE_NonD"/>
    <property type="match status" value="1"/>
</dbReference>
<accession>A0A1U7CVL8</accession>
<dbReference type="InterPro" id="IPR005674">
    <property type="entry name" value="CocE/Ser_esterase"/>
</dbReference>
<evidence type="ECO:0000256" key="1">
    <source>
        <dbReference type="ARBA" id="ARBA00022801"/>
    </source>
</evidence>
<dbReference type="InterPro" id="IPR029058">
    <property type="entry name" value="AB_hydrolase_fold"/>
</dbReference>